<reference evidence="7" key="1">
    <citation type="submission" date="2019-09" db="EMBL/GenBank/DDBJ databases">
        <title>Mumia zhuanghuii sp. nov. isolated from the intestinal contents of plateau pika (Ochotona curzoniae) in the Qinghai-Tibet plateau of China.</title>
        <authorList>
            <person name="Tian Z."/>
        </authorList>
    </citation>
    <scope>NUCLEOTIDE SEQUENCE [LARGE SCALE GENOMIC DNA]</scope>
    <source>
        <strain evidence="7">L-031</strain>
    </source>
</reference>
<dbReference type="PANTHER" id="PTHR47506:SF1">
    <property type="entry name" value="HTH-TYPE TRANSCRIPTIONAL REGULATOR YJDC"/>
    <property type="match status" value="1"/>
</dbReference>
<dbReference type="KEGG" id="mlz:F6J85_15135"/>
<dbReference type="InterPro" id="IPR011075">
    <property type="entry name" value="TetR_C"/>
</dbReference>
<dbReference type="Pfam" id="PF00440">
    <property type="entry name" value="TetR_N"/>
    <property type="match status" value="1"/>
</dbReference>
<dbReference type="EMBL" id="CP044232">
    <property type="protein sequence ID" value="QEW04292.1"/>
    <property type="molecule type" value="Genomic_DNA"/>
</dbReference>
<dbReference type="Pfam" id="PF16925">
    <property type="entry name" value="TetR_C_13"/>
    <property type="match status" value="1"/>
</dbReference>
<evidence type="ECO:0000256" key="4">
    <source>
        <dbReference type="PROSITE-ProRule" id="PRU00335"/>
    </source>
</evidence>
<keyword evidence="7" id="KW-1185">Reference proteome</keyword>
<dbReference type="Gene3D" id="1.10.10.60">
    <property type="entry name" value="Homeodomain-like"/>
    <property type="match status" value="1"/>
</dbReference>
<dbReference type="GO" id="GO:0003677">
    <property type="term" value="F:DNA binding"/>
    <property type="evidence" value="ECO:0007669"/>
    <property type="project" value="UniProtKB-UniRule"/>
</dbReference>
<dbReference type="AlphaFoldDB" id="A0A5J6L7J6"/>
<keyword evidence="2 4" id="KW-0238">DNA-binding</keyword>
<proteinExistence type="predicted"/>
<dbReference type="InterPro" id="IPR023772">
    <property type="entry name" value="DNA-bd_HTH_TetR-type_CS"/>
</dbReference>
<evidence type="ECO:0000256" key="2">
    <source>
        <dbReference type="ARBA" id="ARBA00023125"/>
    </source>
</evidence>
<evidence type="ECO:0000313" key="7">
    <source>
        <dbReference type="Proteomes" id="UP000325516"/>
    </source>
</evidence>
<evidence type="ECO:0000259" key="5">
    <source>
        <dbReference type="PROSITE" id="PS50977"/>
    </source>
</evidence>
<evidence type="ECO:0000256" key="1">
    <source>
        <dbReference type="ARBA" id="ARBA00023015"/>
    </source>
</evidence>
<accession>A0A5J6L7J6</accession>
<dbReference type="Gene3D" id="1.10.357.10">
    <property type="entry name" value="Tetracycline Repressor, domain 2"/>
    <property type="match status" value="1"/>
</dbReference>
<dbReference type="SUPFAM" id="SSF48498">
    <property type="entry name" value="Tetracyclin repressor-like, C-terminal domain"/>
    <property type="match status" value="1"/>
</dbReference>
<keyword evidence="3" id="KW-0804">Transcription</keyword>
<dbReference type="PANTHER" id="PTHR47506">
    <property type="entry name" value="TRANSCRIPTIONAL REGULATORY PROTEIN"/>
    <property type="match status" value="1"/>
</dbReference>
<protein>
    <submittedName>
        <fullName evidence="6">TetR/AcrR family transcriptional regulator</fullName>
    </submittedName>
</protein>
<evidence type="ECO:0000256" key="3">
    <source>
        <dbReference type="ARBA" id="ARBA00023163"/>
    </source>
</evidence>
<dbReference type="InterPro" id="IPR009057">
    <property type="entry name" value="Homeodomain-like_sf"/>
</dbReference>
<dbReference type="InterPro" id="IPR001647">
    <property type="entry name" value="HTH_TetR"/>
</dbReference>
<evidence type="ECO:0000313" key="6">
    <source>
        <dbReference type="EMBL" id="QEW04292.1"/>
    </source>
</evidence>
<dbReference type="PROSITE" id="PS01081">
    <property type="entry name" value="HTH_TETR_1"/>
    <property type="match status" value="1"/>
</dbReference>
<dbReference type="PROSITE" id="PS50977">
    <property type="entry name" value="HTH_TETR_2"/>
    <property type="match status" value="1"/>
</dbReference>
<dbReference type="RefSeq" id="WP_150926292.1">
    <property type="nucleotide sequence ID" value="NZ_CP044232.1"/>
</dbReference>
<feature type="DNA-binding region" description="H-T-H motif" evidence="4">
    <location>
        <begin position="37"/>
        <end position="56"/>
    </location>
</feature>
<dbReference type="SUPFAM" id="SSF46689">
    <property type="entry name" value="Homeodomain-like"/>
    <property type="match status" value="1"/>
</dbReference>
<sequence length="201" mass="21754">MSRSPGAAVGRPREFDTDDALDNAMRTFWQRGYEGSSLTDLTGAMGITKTSMYAAFGNKEQLFRKALDRYLQGPSAYEMEALREPTARAVAEGFLRGVLDTTTRPDSPQGCLTVQGALAASDGARPAHEILLKVRSEAGDRLAERFQRAVDEGDLPADADADGLARYIMTVVFGLAVQAANGVAREDLDRVVDATLHAWPM</sequence>
<name>A0A5J6L7J6_9MICO</name>
<dbReference type="Proteomes" id="UP000325516">
    <property type="component" value="Chromosome"/>
</dbReference>
<keyword evidence="1" id="KW-0805">Transcription regulation</keyword>
<organism evidence="6 7">
    <name type="scientific">Microbacterium lushaniae</name>
    <dbReference type="NCBI Taxonomy" id="2614639"/>
    <lineage>
        <taxon>Bacteria</taxon>
        <taxon>Bacillati</taxon>
        <taxon>Actinomycetota</taxon>
        <taxon>Actinomycetes</taxon>
        <taxon>Micrococcales</taxon>
        <taxon>Microbacteriaceae</taxon>
        <taxon>Microbacterium</taxon>
    </lineage>
</organism>
<gene>
    <name evidence="6" type="ORF">F6J85_15135</name>
</gene>
<feature type="domain" description="HTH tetR-type" evidence="5">
    <location>
        <begin position="14"/>
        <end position="74"/>
    </location>
</feature>
<dbReference type="InterPro" id="IPR036271">
    <property type="entry name" value="Tet_transcr_reg_TetR-rel_C_sf"/>
</dbReference>